<dbReference type="Proteomes" id="UP000247702">
    <property type="component" value="Unassembled WGS sequence"/>
</dbReference>
<keyword evidence="3" id="KW-1185">Reference proteome</keyword>
<protein>
    <submittedName>
        <fullName evidence="2">Uncharacterized protein</fullName>
    </submittedName>
</protein>
<gene>
    <name evidence="2" type="ORF">RclHR1_28120003</name>
</gene>
<organism evidence="2 3">
    <name type="scientific">Rhizophagus clarus</name>
    <dbReference type="NCBI Taxonomy" id="94130"/>
    <lineage>
        <taxon>Eukaryota</taxon>
        <taxon>Fungi</taxon>
        <taxon>Fungi incertae sedis</taxon>
        <taxon>Mucoromycota</taxon>
        <taxon>Glomeromycotina</taxon>
        <taxon>Glomeromycetes</taxon>
        <taxon>Glomerales</taxon>
        <taxon>Glomeraceae</taxon>
        <taxon>Rhizophagus</taxon>
    </lineage>
</organism>
<evidence type="ECO:0000313" key="2">
    <source>
        <dbReference type="EMBL" id="GBB96723.1"/>
    </source>
</evidence>
<accession>A0A2Z6R323</accession>
<dbReference type="AlphaFoldDB" id="A0A2Z6R323"/>
<sequence length="99" mass="10798">MPKPPRTGPKERSCSGSRSRLHSKGPGNSQSSQPQNPLANTRSINNPNQDHSKSNDKHDHSISFSTVLRTPPSLSTFNQTITMSPHEAANILSLLKSLQ</sequence>
<evidence type="ECO:0000313" key="3">
    <source>
        <dbReference type="Proteomes" id="UP000247702"/>
    </source>
</evidence>
<feature type="compositionally biased region" description="Basic and acidic residues" evidence="1">
    <location>
        <begin position="50"/>
        <end position="61"/>
    </location>
</feature>
<name>A0A2Z6R323_9GLOM</name>
<feature type="region of interest" description="Disordered" evidence="1">
    <location>
        <begin position="1"/>
        <end position="81"/>
    </location>
</feature>
<feature type="compositionally biased region" description="Polar residues" evidence="1">
    <location>
        <begin position="62"/>
        <end position="81"/>
    </location>
</feature>
<feature type="compositionally biased region" description="Polar residues" evidence="1">
    <location>
        <begin position="26"/>
        <end position="49"/>
    </location>
</feature>
<reference evidence="2 3" key="1">
    <citation type="submission" date="2017-11" db="EMBL/GenBank/DDBJ databases">
        <title>The genome of Rhizophagus clarus HR1 reveals common genetic basis of auxotrophy among arbuscular mycorrhizal fungi.</title>
        <authorList>
            <person name="Kobayashi Y."/>
        </authorList>
    </citation>
    <scope>NUCLEOTIDE SEQUENCE [LARGE SCALE GENOMIC DNA]</scope>
    <source>
        <strain evidence="2 3">HR1</strain>
    </source>
</reference>
<dbReference type="EMBL" id="BEXD01002016">
    <property type="protein sequence ID" value="GBB96723.1"/>
    <property type="molecule type" value="Genomic_DNA"/>
</dbReference>
<comment type="caution">
    <text evidence="2">The sequence shown here is derived from an EMBL/GenBank/DDBJ whole genome shotgun (WGS) entry which is preliminary data.</text>
</comment>
<evidence type="ECO:0000256" key="1">
    <source>
        <dbReference type="SAM" id="MobiDB-lite"/>
    </source>
</evidence>
<proteinExistence type="predicted"/>